<sequence length="183" mass="18551">MRTRTIPSDGASSRVRAASVLVRGVGAVTVLGYLAVQVSLHLAFVLGEAGISVVSRCVSAAGAPAWWATHLAMVRADAACPEGSLALGGAAGDVAVVVATIALPVLLAHVALLVLAGGLVAALRATLRSVHAVAGRRLVVHATMPVLVPRGRVRLAPRAHVRRARVRVGGPVPVRRGPPVPAA</sequence>
<evidence type="ECO:0000313" key="3">
    <source>
        <dbReference type="Proteomes" id="UP000642107"/>
    </source>
</evidence>
<keyword evidence="1" id="KW-1133">Transmembrane helix</keyword>
<organism evidence="2 3">
    <name type="scientific">Flavimobilis rhizosphaerae</name>
    <dbReference type="NCBI Taxonomy" id="2775421"/>
    <lineage>
        <taxon>Bacteria</taxon>
        <taxon>Bacillati</taxon>
        <taxon>Actinomycetota</taxon>
        <taxon>Actinomycetes</taxon>
        <taxon>Micrococcales</taxon>
        <taxon>Jonesiaceae</taxon>
        <taxon>Flavimobilis</taxon>
    </lineage>
</organism>
<protein>
    <recommendedName>
        <fullName evidence="4">Integral membrane protein</fullName>
    </recommendedName>
</protein>
<keyword evidence="3" id="KW-1185">Reference proteome</keyword>
<evidence type="ECO:0000256" key="1">
    <source>
        <dbReference type="SAM" id="Phobius"/>
    </source>
</evidence>
<dbReference type="Proteomes" id="UP000642107">
    <property type="component" value="Unassembled WGS sequence"/>
</dbReference>
<feature type="transmembrane region" description="Helical" evidence="1">
    <location>
        <begin position="94"/>
        <end position="123"/>
    </location>
</feature>
<reference evidence="2 3" key="1">
    <citation type="submission" date="2020-09" db="EMBL/GenBank/DDBJ databases">
        <title>Flavimobilis rhizosphaerae sp. nov., isolated from rhizosphere soil of Spartina alterniflora.</title>
        <authorList>
            <person name="Hanqin C."/>
        </authorList>
    </citation>
    <scope>NUCLEOTIDE SEQUENCE [LARGE SCALE GENOMIC DNA]</scope>
    <source>
        <strain evidence="2 3">GY 10621</strain>
    </source>
</reference>
<dbReference type="RefSeq" id="WP_192277044.1">
    <property type="nucleotide sequence ID" value="NZ_JACZDF010000001.1"/>
</dbReference>
<gene>
    <name evidence="2" type="ORF">IGS67_01270</name>
</gene>
<dbReference type="EMBL" id="JACZDF010000001">
    <property type="protein sequence ID" value="MBD9698128.1"/>
    <property type="molecule type" value="Genomic_DNA"/>
</dbReference>
<accession>A0ABR9DMB3</accession>
<evidence type="ECO:0000313" key="2">
    <source>
        <dbReference type="EMBL" id="MBD9698128.1"/>
    </source>
</evidence>
<evidence type="ECO:0008006" key="4">
    <source>
        <dbReference type="Google" id="ProtNLM"/>
    </source>
</evidence>
<keyword evidence="1" id="KW-0472">Membrane</keyword>
<comment type="caution">
    <text evidence="2">The sequence shown here is derived from an EMBL/GenBank/DDBJ whole genome shotgun (WGS) entry which is preliminary data.</text>
</comment>
<name>A0ABR9DMB3_9MICO</name>
<keyword evidence="1" id="KW-0812">Transmembrane</keyword>
<feature type="transmembrane region" description="Helical" evidence="1">
    <location>
        <begin position="20"/>
        <end position="46"/>
    </location>
</feature>
<proteinExistence type="predicted"/>